<comment type="caution">
    <text evidence="2">The sequence shown here is derived from an EMBL/GenBank/DDBJ whole genome shotgun (WGS) entry which is preliminary data.</text>
</comment>
<gene>
    <name evidence="2" type="ORF">ACFO5I_11460</name>
</gene>
<keyword evidence="1" id="KW-0472">Membrane</keyword>
<proteinExistence type="predicted"/>
<name>A0ABV9MYZ6_9ENTE</name>
<dbReference type="InterPro" id="IPR007165">
    <property type="entry name" value="Phage_holin_4_2"/>
</dbReference>
<dbReference type="PANTHER" id="PTHR37309">
    <property type="entry name" value="SLR0284 PROTEIN"/>
    <property type="match status" value="1"/>
</dbReference>
<evidence type="ECO:0000313" key="2">
    <source>
        <dbReference type="EMBL" id="MFC4720339.1"/>
    </source>
</evidence>
<dbReference type="Pfam" id="PF04020">
    <property type="entry name" value="Phage_holin_4_2"/>
    <property type="match status" value="1"/>
</dbReference>
<dbReference type="EMBL" id="JBHSGS010000062">
    <property type="protein sequence ID" value="MFC4720339.1"/>
    <property type="molecule type" value="Genomic_DNA"/>
</dbReference>
<dbReference type="Proteomes" id="UP001595969">
    <property type="component" value="Unassembled WGS sequence"/>
</dbReference>
<protein>
    <submittedName>
        <fullName evidence="2">Phage holin family protein</fullName>
    </submittedName>
</protein>
<feature type="transmembrane region" description="Helical" evidence="1">
    <location>
        <begin position="87"/>
        <end position="109"/>
    </location>
</feature>
<feature type="transmembrane region" description="Helical" evidence="1">
    <location>
        <begin position="54"/>
        <end position="75"/>
    </location>
</feature>
<evidence type="ECO:0000313" key="3">
    <source>
        <dbReference type="Proteomes" id="UP001595969"/>
    </source>
</evidence>
<organism evidence="2 3">
    <name type="scientific">Enterococcus lemanii</name>
    <dbReference type="NCBI Taxonomy" id="1159752"/>
    <lineage>
        <taxon>Bacteria</taxon>
        <taxon>Bacillati</taxon>
        <taxon>Bacillota</taxon>
        <taxon>Bacilli</taxon>
        <taxon>Lactobacillales</taxon>
        <taxon>Enterococcaceae</taxon>
        <taxon>Enterococcus</taxon>
    </lineage>
</organism>
<evidence type="ECO:0000256" key="1">
    <source>
        <dbReference type="SAM" id="Phobius"/>
    </source>
</evidence>
<keyword evidence="1" id="KW-1133">Transmembrane helix</keyword>
<dbReference type="RefSeq" id="WP_204653580.1">
    <property type="nucleotide sequence ID" value="NZ_JAFBFD010000011.1"/>
</dbReference>
<feature type="transmembrane region" description="Helical" evidence="1">
    <location>
        <begin position="30"/>
        <end position="47"/>
    </location>
</feature>
<accession>A0ABV9MYZ6</accession>
<keyword evidence="1" id="KW-0812">Transmembrane</keyword>
<feature type="transmembrane region" description="Helical" evidence="1">
    <location>
        <begin position="7"/>
        <end position="24"/>
    </location>
</feature>
<keyword evidence="3" id="KW-1185">Reference proteome</keyword>
<dbReference type="PANTHER" id="PTHR37309:SF1">
    <property type="entry name" value="SLR0284 PROTEIN"/>
    <property type="match status" value="1"/>
</dbReference>
<reference evidence="3" key="1">
    <citation type="journal article" date="2019" name="Int. J. Syst. Evol. Microbiol.">
        <title>The Global Catalogue of Microorganisms (GCM) 10K type strain sequencing project: providing services to taxonomists for standard genome sequencing and annotation.</title>
        <authorList>
            <consortium name="The Broad Institute Genomics Platform"/>
            <consortium name="The Broad Institute Genome Sequencing Center for Infectious Disease"/>
            <person name="Wu L."/>
            <person name="Ma J."/>
        </authorList>
    </citation>
    <scope>NUCLEOTIDE SEQUENCE [LARGE SCALE GENOMIC DNA]</scope>
    <source>
        <strain evidence="3">CGMCC 1.19032</strain>
    </source>
</reference>
<sequence length="120" mass="13558">MTFTRKILMYMLTFISLTVIFPEMIFVKNFAIALVASFVLWLLNTLIKPILVFFSFPLTILTFGLFSFVINALILQWTAQIVGSTNFGFSSFGASILAAIIFSFVNLVVSQHFSTKRLNN</sequence>